<dbReference type="Gene3D" id="3.40.50.10490">
    <property type="entry name" value="Glucose-6-phosphate isomerase like protein, domain 1"/>
    <property type="match status" value="1"/>
</dbReference>
<dbReference type="InterPro" id="IPR035474">
    <property type="entry name" value="SIS_Kpsf"/>
</dbReference>
<dbReference type="Proteomes" id="UP000184330">
    <property type="component" value="Unassembled WGS sequence"/>
</dbReference>
<keyword evidence="3" id="KW-1185">Reference proteome</keyword>
<dbReference type="AlphaFoldDB" id="A0A1L7XZ24"/>
<protein>
    <submittedName>
        <fullName evidence="2">Related to arabinose 5-phosphate isomerase</fullName>
    </submittedName>
</protein>
<dbReference type="OrthoDB" id="1872003at2759"/>
<organism evidence="2 3">
    <name type="scientific">Phialocephala subalpina</name>
    <dbReference type="NCBI Taxonomy" id="576137"/>
    <lineage>
        <taxon>Eukaryota</taxon>
        <taxon>Fungi</taxon>
        <taxon>Dikarya</taxon>
        <taxon>Ascomycota</taxon>
        <taxon>Pezizomycotina</taxon>
        <taxon>Leotiomycetes</taxon>
        <taxon>Helotiales</taxon>
        <taxon>Mollisiaceae</taxon>
        <taxon>Phialocephala</taxon>
        <taxon>Phialocephala fortinii species complex</taxon>
    </lineage>
</organism>
<dbReference type="GO" id="GO:1901135">
    <property type="term" value="P:carbohydrate derivative metabolic process"/>
    <property type="evidence" value="ECO:0007669"/>
    <property type="project" value="InterPro"/>
</dbReference>
<dbReference type="PROSITE" id="PS51464">
    <property type="entry name" value="SIS"/>
    <property type="match status" value="1"/>
</dbReference>
<dbReference type="STRING" id="576137.A0A1L7XZ24"/>
<proteinExistence type="predicted"/>
<dbReference type="EMBL" id="FJOG01000124">
    <property type="protein sequence ID" value="CZR70278.1"/>
    <property type="molecule type" value="Genomic_DNA"/>
</dbReference>
<dbReference type="GO" id="GO:0016853">
    <property type="term" value="F:isomerase activity"/>
    <property type="evidence" value="ECO:0007669"/>
    <property type="project" value="UniProtKB-KW"/>
</dbReference>
<dbReference type="GO" id="GO:0097367">
    <property type="term" value="F:carbohydrate derivative binding"/>
    <property type="evidence" value="ECO:0007669"/>
    <property type="project" value="InterPro"/>
</dbReference>
<evidence type="ECO:0000259" key="1">
    <source>
        <dbReference type="PROSITE" id="PS51464"/>
    </source>
</evidence>
<gene>
    <name evidence="2" type="ORF">PAC_20179</name>
</gene>
<name>A0A1L7XZ24_9HELO</name>
<keyword evidence="2" id="KW-0413">Isomerase</keyword>
<dbReference type="InterPro" id="IPR001347">
    <property type="entry name" value="SIS_dom"/>
</dbReference>
<evidence type="ECO:0000313" key="2">
    <source>
        <dbReference type="EMBL" id="CZR70278.1"/>
    </source>
</evidence>
<dbReference type="CDD" id="cd05014">
    <property type="entry name" value="SIS_Kpsf"/>
    <property type="match status" value="1"/>
</dbReference>
<dbReference type="InterPro" id="IPR046348">
    <property type="entry name" value="SIS_dom_sf"/>
</dbReference>
<feature type="domain" description="SIS" evidence="1">
    <location>
        <begin position="76"/>
        <end position="228"/>
    </location>
</feature>
<reference evidence="2 3" key="1">
    <citation type="submission" date="2016-03" db="EMBL/GenBank/DDBJ databases">
        <authorList>
            <person name="Ploux O."/>
        </authorList>
    </citation>
    <scope>NUCLEOTIDE SEQUENCE [LARGE SCALE GENOMIC DNA]</scope>
    <source>
        <strain evidence="2 3">UAMH 11012</strain>
    </source>
</reference>
<sequence>MPPPSPPSPATPCDEFSTSLADLGSITPPEPQETCANFSTRLTNCTHVLGTEATSLSRLSMLYETDPIARRGFNSAVEAITRHGGRKGKLVVCGVGKSGHISNKLVATLTSLKIPAIFLHPTEALHGDLGVVEDDNTILFISNSGKTGELLALLPHFDTSLPTIIMTSHTLPSTCEIIEQRPGTILLPAPLHISETDAFGVNAPTISTTMALALGDALAIAVSRELHANIASVFHKNHPGGAIGAAIQAPKKLSDFAISLIDMPEVSSSFTASQVVLKAYQSATGWVRLGGDVAVSPRRIKKLGEKEMEEFAKNVRGLMVPRKEWIAVSAGWRWRGRRSGFGRWVFFLGGLDGRRFTDLDMEWMKELEQPNHVFSLD</sequence>
<accession>A0A1L7XZ24</accession>
<evidence type="ECO:0000313" key="3">
    <source>
        <dbReference type="Proteomes" id="UP000184330"/>
    </source>
</evidence>
<dbReference type="PANTHER" id="PTHR38418">
    <property type="entry name" value="SUGAR ISOMERASE, KPSF/GUTQ (AFU_ORTHOLOGUE AFUA_6G08860)"/>
    <property type="match status" value="1"/>
</dbReference>
<dbReference type="Pfam" id="PF01380">
    <property type="entry name" value="SIS"/>
    <property type="match status" value="1"/>
</dbReference>
<dbReference type="SUPFAM" id="SSF53697">
    <property type="entry name" value="SIS domain"/>
    <property type="match status" value="1"/>
</dbReference>
<dbReference type="PANTHER" id="PTHR38418:SF2">
    <property type="entry name" value="SUGAR ISOMERASE, KPSF_GUTQ (AFU_ORTHOLOGUE AFUA_6G08860)"/>
    <property type="match status" value="1"/>
</dbReference>